<comment type="subcellular location">
    <subcellularLocation>
        <location evidence="1">Membrane</location>
        <topology evidence="1">Multi-pass membrane protein</topology>
    </subcellularLocation>
</comment>
<evidence type="ECO:0000256" key="2">
    <source>
        <dbReference type="ARBA" id="ARBA00009969"/>
    </source>
</evidence>
<evidence type="ECO:0000256" key="4">
    <source>
        <dbReference type="ARBA" id="ARBA00022989"/>
    </source>
</evidence>
<feature type="transmembrane region" description="Helical" evidence="6">
    <location>
        <begin position="12"/>
        <end position="33"/>
    </location>
</feature>
<protein>
    <submittedName>
        <fullName evidence="7">CIC11C00000004192</fullName>
    </submittedName>
</protein>
<keyword evidence="8" id="KW-1185">Reference proteome</keyword>
<accession>A0A1L0BTR0</accession>
<evidence type="ECO:0000313" key="8">
    <source>
        <dbReference type="Proteomes" id="UP000182334"/>
    </source>
</evidence>
<evidence type="ECO:0000256" key="6">
    <source>
        <dbReference type="SAM" id="Phobius"/>
    </source>
</evidence>
<dbReference type="Proteomes" id="UP000182334">
    <property type="component" value="Chromosome IV"/>
</dbReference>
<dbReference type="PANTHER" id="PTHR31465:SF1">
    <property type="entry name" value="PROTEIN RTA1-RELATED"/>
    <property type="match status" value="1"/>
</dbReference>
<dbReference type="InterPro" id="IPR007568">
    <property type="entry name" value="RTA1"/>
</dbReference>
<dbReference type="AlphaFoldDB" id="A0A1L0BTR0"/>
<dbReference type="GO" id="GO:0016020">
    <property type="term" value="C:membrane"/>
    <property type="evidence" value="ECO:0007669"/>
    <property type="project" value="UniProtKB-SubCell"/>
</dbReference>
<dbReference type="Pfam" id="PF04479">
    <property type="entry name" value="RTA1"/>
    <property type="match status" value="1"/>
</dbReference>
<keyword evidence="5 6" id="KW-0472">Membrane</keyword>
<dbReference type="EMBL" id="LT635759">
    <property type="protein sequence ID" value="SGZ54729.1"/>
    <property type="molecule type" value="Genomic_DNA"/>
</dbReference>
<reference evidence="7 8" key="1">
    <citation type="submission" date="2016-10" db="EMBL/GenBank/DDBJ databases">
        <authorList>
            <person name="de Groot N.N."/>
        </authorList>
    </citation>
    <scope>NUCLEOTIDE SEQUENCE [LARGE SCALE GENOMIC DNA]</scope>
    <source>
        <strain evidence="7 8">CBS 141442</strain>
    </source>
</reference>
<dbReference type="STRING" id="45354.A0A1L0BTR0"/>
<gene>
    <name evidence="7" type="ORF">SAMEA4029010_CIC11G00000004192</name>
</gene>
<feature type="transmembrane region" description="Helical" evidence="6">
    <location>
        <begin position="112"/>
        <end position="136"/>
    </location>
</feature>
<feature type="transmembrane region" description="Helical" evidence="6">
    <location>
        <begin position="75"/>
        <end position="100"/>
    </location>
</feature>
<keyword evidence="3 6" id="KW-0812">Transmembrane</keyword>
<comment type="similarity">
    <text evidence="2">Belongs to the lipid-translocating exporter (LTE) (TC 9.A.26.1) family.</text>
</comment>
<sequence>MTRDLYNYDPSNIGSGVFAALFGLATLVTVIQFIRIYTKRTDRRVWINLPFIIGGLLEFIGYVSRIISSNNPDSLGAYVGLSACLLVSPALFAASIYMALGRVIMVVDAEEYSFIRIGFLTKIFVFGDVLSFLMQASGSGLMAKQEDGSGGLGKTIVIIGLCVQILFFSCFMIVTACFQYRIRQTPTIKGMCYRYLPSKSRNWQMVIVTLFACSILILIRCVVRTIEFTQGWEGNIRSHEVYLFVFDGGLMFMTMVIYASQDLGAFFHFFYQELISPRVMGKEGRELI</sequence>
<feature type="transmembrane region" description="Helical" evidence="6">
    <location>
        <begin position="241"/>
        <end position="259"/>
    </location>
</feature>
<feature type="transmembrane region" description="Helical" evidence="6">
    <location>
        <begin position="45"/>
        <end position="63"/>
    </location>
</feature>
<keyword evidence="4 6" id="KW-1133">Transmembrane helix</keyword>
<evidence type="ECO:0000256" key="1">
    <source>
        <dbReference type="ARBA" id="ARBA00004141"/>
    </source>
</evidence>
<name>A0A1L0BTR0_9ASCO</name>
<organism evidence="7 8">
    <name type="scientific">Sungouiella intermedia</name>
    <dbReference type="NCBI Taxonomy" id="45354"/>
    <lineage>
        <taxon>Eukaryota</taxon>
        <taxon>Fungi</taxon>
        <taxon>Dikarya</taxon>
        <taxon>Ascomycota</taxon>
        <taxon>Saccharomycotina</taxon>
        <taxon>Pichiomycetes</taxon>
        <taxon>Metschnikowiaceae</taxon>
        <taxon>Sungouiella</taxon>
    </lineage>
</organism>
<evidence type="ECO:0000256" key="3">
    <source>
        <dbReference type="ARBA" id="ARBA00022692"/>
    </source>
</evidence>
<evidence type="ECO:0000256" key="5">
    <source>
        <dbReference type="ARBA" id="ARBA00023136"/>
    </source>
</evidence>
<feature type="transmembrane region" description="Helical" evidence="6">
    <location>
        <begin position="156"/>
        <end position="182"/>
    </location>
</feature>
<evidence type="ECO:0000313" key="7">
    <source>
        <dbReference type="EMBL" id="SGZ54729.1"/>
    </source>
</evidence>
<proteinExistence type="inferred from homology"/>
<dbReference type="OrthoDB" id="3358017at2759"/>
<feature type="transmembrane region" description="Helical" evidence="6">
    <location>
        <begin position="203"/>
        <end position="226"/>
    </location>
</feature>
<dbReference type="PANTHER" id="PTHR31465">
    <property type="entry name" value="PROTEIN RTA1-RELATED"/>
    <property type="match status" value="1"/>
</dbReference>